<protein>
    <submittedName>
        <fullName evidence="2">Uncharacterized protein</fullName>
    </submittedName>
</protein>
<evidence type="ECO:0000256" key="1">
    <source>
        <dbReference type="SAM" id="MobiDB-lite"/>
    </source>
</evidence>
<feature type="compositionally biased region" description="Polar residues" evidence="1">
    <location>
        <begin position="20"/>
        <end position="29"/>
    </location>
</feature>
<feature type="compositionally biased region" description="Basic and acidic residues" evidence="1">
    <location>
        <begin position="165"/>
        <end position="174"/>
    </location>
</feature>
<gene>
    <name evidence="2" type="ORF">COCMIDRAFT_81895</name>
</gene>
<reference evidence="2 3" key="1">
    <citation type="journal article" date="2013" name="PLoS Genet.">
        <title>Comparative genome structure, secondary metabolite, and effector coding capacity across Cochliobolus pathogens.</title>
        <authorList>
            <person name="Condon B.J."/>
            <person name="Leng Y."/>
            <person name="Wu D."/>
            <person name="Bushley K.E."/>
            <person name="Ohm R.A."/>
            <person name="Otillar R."/>
            <person name="Martin J."/>
            <person name="Schackwitz W."/>
            <person name="Grimwood J."/>
            <person name="MohdZainudin N."/>
            <person name="Xue C."/>
            <person name="Wang R."/>
            <person name="Manning V.A."/>
            <person name="Dhillon B."/>
            <person name="Tu Z.J."/>
            <person name="Steffenson B.J."/>
            <person name="Salamov A."/>
            <person name="Sun H."/>
            <person name="Lowry S."/>
            <person name="LaButti K."/>
            <person name="Han J."/>
            <person name="Copeland A."/>
            <person name="Lindquist E."/>
            <person name="Barry K."/>
            <person name="Schmutz J."/>
            <person name="Baker S.E."/>
            <person name="Ciuffetti L.M."/>
            <person name="Grigoriev I.V."/>
            <person name="Zhong S."/>
            <person name="Turgeon B.G."/>
        </authorList>
    </citation>
    <scope>NUCLEOTIDE SEQUENCE [LARGE SCALE GENOMIC DNA]</scope>
    <source>
        <strain evidence="2 3">ATCC 44560</strain>
    </source>
</reference>
<dbReference type="KEGG" id="bor:COCMIDRAFT_81895"/>
<dbReference type="GeneID" id="19125952"/>
<name>W6ZK05_COCMI</name>
<dbReference type="OrthoDB" id="5303703at2759"/>
<feature type="region of interest" description="Disordered" evidence="1">
    <location>
        <begin position="1"/>
        <end position="38"/>
    </location>
</feature>
<dbReference type="HOGENOM" id="CLU_642476_0_0_1"/>
<dbReference type="EMBL" id="KI963923">
    <property type="protein sequence ID" value="EUC50400.1"/>
    <property type="molecule type" value="Genomic_DNA"/>
</dbReference>
<feature type="region of interest" description="Disordered" evidence="1">
    <location>
        <begin position="72"/>
        <end position="177"/>
    </location>
</feature>
<dbReference type="RefSeq" id="XP_007683059.1">
    <property type="nucleotide sequence ID" value="XM_007684869.1"/>
</dbReference>
<proteinExistence type="predicted"/>
<dbReference type="AlphaFoldDB" id="W6ZK05"/>
<evidence type="ECO:0000313" key="2">
    <source>
        <dbReference type="EMBL" id="EUC50400.1"/>
    </source>
</evidence>
<dbReference type="Proteomes" id="UP000054032">
    <property type="component" value="Unassembled WGS sequence"/>
</dbReference>
<feature type="compositionally biased region" description="Polar residues" evidence="1">
    <location>
        <begin position="77"/>
        <end position="91"/>
    </location>
</feature>
<evidence type="ECO:0000313" key="3">
    <source>
        <dbReference type="Proteomes" id="UP000054032"/>
    </source>
</evidence>
<organism evidence="2 3">
    <name type="scientific">Bipolaris oryzae ATCC 44560</name>
    <dbReference type="NCBI Taxonomy" id="930090"/>
    <lineage>
        <taxon>Eukaryota</taxon>
        <taxon>Fungi</taxon>
        <taxon>Dikarya</taxon>
        <taxon>Ascomycota</taxon>
        <taxon>Pezizomycotina</taxon>
        <taxon>Dothideomycetes</taxon>
        <taxon>Pleosporomycetidae</taxon>
        <taxon>Pleosporales</taxon>
        <taxon>Pleosporineae</taxon>
        <taxon>Pleosporaceae</taxon>
        <taxon>Bipolaris</taxon>
    </lineage>
</organism>
<keyword evidence="3" id="KW-1185">Reference proteome</keyword>
<sequence>MANTNDPSLPEGEIGVDLSRNLQPENTGSMDKEDNLDIFSDNDSLTLRTSATPFEEDFPDIPDAQTAYALRKRTDNKGTYTFLDQDTSGNFDPSKEKRVSKKNKSYAVKSPKKDPVKVQGSKASKADKTSKTRKTHNARNAPKPTATRKPTKDKNKVKSKTPPSKKQEQDKAEKSPLIVEPRYSNYLTPEALRIQPVVSRSPSPDILEDTAGNRGQVIRMKTSFTHPIQFGVSDGDIDTLDCSFCSMAEFSFIGYFDQEVYCICWQNGCGYTHIAGGQTENGPTSMCQSCTIGRAQIAVCEGHDIRRIYPDAVTVNFAEALNDLLTEEDSTAVRKQLLRWCSMCFSPAVFACRKRQPSLFSAHEEIDSCGLRLCTACETRLRETFEGDANVMAATLDDEDKAKEEDEDLHGKVRADVGFLSRDGILVRNLGCATEEEDE</sequence>
<accession>W6ZK05</accession>
<dbReference type="eggNOG" id="ENOG502SQIU">
    <property type="taxonomic scope" value="Eukaryota"/>
</dbReference>